<gene>
    <name evidence="4" type="ORF">LZ012_19430</name>
</gene>
<sequence length="627" mass="67103">MWRILLIACLGGALSGPWAEAAVPVADGPETRRLALVIGNSDYAGAPLASPVNDAKAMARTLRAAGFEVIDRQNATRQEMLEAIQEFDRHLDAGGVGLFYFAGHGVRVADHTLLLPVEADNRFPARFLAVGIDVASVLAGMSGPRPGQVNLVILDTCLDNPLPSPPGAAPVLPAQTLLAYATRPGAAAGEGENHGFYTAALLQAMAEPGRTVEEVFALAGAEVRRASRQKQAPQLFSSLPAGFRLLAAGSAAPPQPMALAGDTWDDARTRGILPKDSAEQYELTFWESIKDSTFPSDYEAYLQAYPKGRFATLAQARLERLRAAAPKTETPSPPAAAKTAPERPAAPRAAPEHRHPTPAAKAATEPAGPTASVPAAATTPAKAAADTRGVSEVTDCPTCPQLVILPRGAFTMGSNTDDPSERPAHRVSIAESFAIGKYEVTAEQWNACTAAGACPRIETIANVPGNSPASDISWDNAQVYVKWLSKLTGKAYRLPSEAEWEYAARGGTATRYWWGEQMRQGNANCKGCGDPWRQEAPAKSGSFAANPYGLHDVNGSVWEWVADCWHSSYRSAPTDGRAWTEQHCQVRVIRGGSWRDGPGYMMSSTRFKYDASVREFQNGFRVARDNK</sequence>
<evidence type="ECO:0000256" key="2">
    <source>
        <dbReference type="SAM" id="SignalP"/>
    </source>
</evidence>
<accession>A0ABS9K7M8</accession>
<evidence type="ECO:0000256" key="1">
    <source>
        <dbReference type="SAM" id="MobiDB-lite"/>
    </source>
</evidence>
<dbReference type="SUPFAM" id="SSF56436">
    <property type="entry name" value="C-type lectin-like"/>
    <property type="match status" value="1"/>
</dbReference>
<keyword evidence="5" id="KW-1185">Reference proteome</keyword>
<feature type="compositionally biased region" description="Low complexity" evidence="1">
    <location>
        <begin position="323"/>
        <end position="349"/>
    </location>
</feature>
<protein>
    <submittedName>
        <fullName evidence="4">SUMF1/EgtB/PvdO family nonheme iron enzyme</fullName>
    </submittedName>
</protein>
<feature type="chain" id="PRO_5045680058" evidence="2">
    <location>
        <begin position="22"/>
        <end position="627"/>
    </location>
</feature>
<name>A0ABS9K7M8_9RHOO</name>
<feature type="domain" description="Caspase family p20" evidence="3">
    <location>
        <begin position="31"/>
        <end position="107"/>
    </location>
</feature>
<organism evidence="4 5">
    <name type="scientific">Dechloromonas hankyongensis</name>
    <dbReference type="NCBI Taxonomy" id="2908002"/>
    <lineage>
        <taxon>Bacteria</taxon>
        <taxon>Pseudomonadati</taxon>
        <taxon>Pseudomonadota</taxon>
        <taxon>Betaproteobacteria</taxon>
        <taxon>Rhodocyclales</taxon>
        <taxon>Azonexaceae</taxon>
        <taxon>Dechloromonas</taxon>
    </lineage>
</organism>
<dbReference type="Gene3D" id="3.40.50.1460">
    <property type="match status" value="1"/>
</dbReference>
<dbReference type="PANTHER" id="PTHR22576:SF37">
    <property type="entry name" value="MUCOSA-ASSOCIATED LYMPHOID TISSUE LYMPHOMA TRANSLOCATION PROTEIN 1"/>
    <property type="match status" value="1"/>
</dbReference>
<evidence type="ECO:0000259" key="3">
    <source>
        <dbReference type="PROSITE" id="PS50208"/>
    </source>
</evidence>
<dbReference type="Proteomes" id="UP001165384">
    <property type="component" value="Unassembled WGS sequence"/>
</dbReference>
<dbReference type="EMBL" id="JAKLTN010000009">
    <property type="protein sequence ID" value="MCG2579168.1"/>
    <property type="molecule type" value="Genomic_DNA"/>
</dbReference>
<dbReference type="InterPro" id="IPR011600">
    <property type="entry name" value="Pept_C14_caspase"/>
</dbReference>
<evidence type="ECO:0000313" key="5">
    <source>
        <dbReference type="Proteomes" id="UP001165384"/>
    </source>
</evidence>
<feature type="signal peptide" evidence="2">
    <location>
        <begin position="1"/>
        <end position="21"/>
    </location>
</feature>
<dbReference type="InterPro" id="IPR016187">
    <property type="entry name" value="CTDL_fold"/>
</dbReference>
<dbReference type="Pfam" id="PF00656">
    <property type="entry name" value="Peptidase_C14"/>
    <property type="match status" value="1"/>
</dbReference>
<feature type="compositionally biased region" description="Low complexity" evidence="1">
    <location>
        <begin position="357"/>
        <end position="387"/>
    </location>
</feature>
<reference evidence="4" key="1">
    <citation type="submission" date="2022-01" db="EMBL/GenBank/DDBJ databases">
        <authorList>
            <person name="Jo J.-H."/>
            <person name="Im W.-T."/>
        </authorList>
    </citation>
    <scope>NUCLEOTIDE SEQUENCE</scope>
    <source>
        <strain evidence="4">XY25</strain>
    </source>
</reference>
<dbReference type="InterPro" id="IPR001309">
    <property type="entry name" value="Pept_C14_p20"/>
</dbReference>
<dbReference type="Pfam" id="PF03781">
    <property type="entry name" value="FGE-sulfatase"/>
    <property type="match status" value="1"/>
</dbReference>
<dbReference type="InterPro" id="IPR005532">
    <property type="entry name" value="SUMF_dom"/>
</dbReference>
<dbReference type="SUPFAM" id="SSF52129">
    <property type="entry name" value="Caspase-like"/>
    <property type="match status" value="1"/>
</dbReference>
<dbReference type="PROSITE" id="PS50208">
    <property type="entry name" value="CASPASE_P20"/>
    <property type="match status" value="1"/>
</dbReference>
<comment type="caution">
    <text evidence="4">The sequence shown here is derived from an EMBL/GenBank/DDBJ whole genome shotgun (WGS) entry which is preliminary data.</text>
</comment>
<dbReference type="Gene3D" id="3.90.1580.10">
    <property type="entry name" value="paralog of FGE (formylglycine-generating enzyme)"/>
    <property type="match status" value="1"/>
</dbReference>
<dbReference type="PANTHER" id="PTHR22576">
    <property type="entry name" value="MUCOSA ASSOCIATED LYMPHOID TISSUE LYMPHOMA TRANSLOCATION PROTEIN 1/PARACASPASE"/>
    <property type="match status" value="1"/>
</dbReference>
<evidence type="ECO:0000313" key="4">
    <source>
        <dbReference type="EMBL" id="MCG2579168.1"/>
    </source>
</evidence>
<dbReference type="InterPro" id="IPR042095">
    <property type="entry name" value="SUMF_sf"/>
</dbReference>
<dbReference type="InterPro" id="IPR029030">
    <property type="entry name" value="Caspase-like_dom_sf"/>
</dbReference>
<feature type="region of interest" description="Disordered" evidence="1">
    <location>
        <begin position="323"/>
        <end position="392"/>
    </location>
</feature>
<proteinExistence type="predicted"/>
<keyword evidence="2" id="KW-0732">Signal</keyword>
<dbReference type="InterPro" id="IPR052039">
    <property type="entry name" value="Caspase-related_regulators"/>
</dbReference>